<gene>
    <name evidence="1" type="ORF">DFA_12299</name>
</gene>
<dbReference type="GeneID" id="14865393"/>
<keyword evidence="2" id="KW-1185">Reference proteome</keyword>
<reference evidence="2" key="1">
    <citation type="journal article" date="2011" name="Genome Res.">
        <title>Phylogeny-wide analysis of social amoeba genomes highlights ancient origins for complex intercellular communication.</title>
        <authorList>
            <person name="Heidel A.J."/>
            <person name="Lawal H.M."/>
            <person name="Felder M."/>
            <person name="Schilde C."/>
            <person name="Helps N.R."/>
            <person name="Tunggal B."/>
            <person name="Rivero F."/>
            <person name="John U."/>
            <person name="Schleicher M."/>
            <person name="Eichinger L."/>
            <person name="Platzer M."/>
            <person name="Noegel A.A."/>
            <person name="Schaap P."/>
            <person name="Gloeckner G."/>
        </authorList>
    </citation>
    <scope>NUCLEOTIDE SEQUENCE [LARGE SCALE GENOMIC DNA]</scope>
    <source>
        <strain evidence="2">SH3</strain>
    </source>
</reference>
<sequence length="247" mass="27057">MTTYSLKFSLSQAGLAALASAQEKVCVVKSVNGTVSNVVWLSIKPFLENSIEFNEAYGLYASSTQIQKGAKISRISNVASCSKGHQYPFLDAGYFGSANSSTAKGYGIVNHYGEALTFGLTQTAIVNGKSVDSELNATTVLNNQMADYTPIVTLSIYVAASLNNGSVFSEISGEPLTLTYTSDTEKIIHFDDTQNIFYGDDSIDQEKDWFSTLIHNVEETIYINLIFIQYKYDGNAWGDKKYISEPN</sequence>
<protein>
    <submittedName>
        <fullName evidence="1">Uncharacterized protein</fullName>
    </submittedName>
</protein>
<organism evidence="1 2">
    <name type="scientific">Cavenderia fasciculata</name>
    <name type="common">Slime mold</name>
    <name type="synonym">Dictyostelium fasciculatum</name>
    <dbReference type="NCBI Taxonomy" id="261658"/>
    <lineage>
        <taxon>Eukaryota</taxon>
        <taxon>Amoebozoa</taxon>
        <taxon>Evosea</taxon>
        <taxon>Eumycetozoa</taxon>
        <taxon>Dictyostelia</taxon>
        <taxon>Acytosteliales</taxon>
        <taxon>Cavenderiaceae</taxon>
        <taxon>Cavenderia</taxon>
    </lineage>
</organism>
<proteinExistence type="predicted"/>
<dbReference type="Proteomes" id="UP000007797">
    <property type="component" value="Unassembled WGS sequence"/>
</dbReference>
<dbReference type="KEGG" id="dfa:DFA_12299"/>
<dbReference type="EMBL" id="GL883029">
    <property type="protein sequence ID" value="EGG14523.1"/>
    <property type="molecule type" value="Genomic_DNA"/>
</dbReference>
<dbReference type="RefSeq" id="XP_004353949.1">
    <property type="nucleotide sequence ID" value="XM_004353897.1"/>
</dbReference>
<name>F4QD52_CACFS</name>
<accession>F4QD52</accession>
<evidence type="ECO:0000313" key="2">
    <source>
        <dbReference type="Proteomes" id="UP000007797"/>
    </source>
</evidence>
<dbReference type="AlphaFoldDB" id="F4QD52"/>
<evidence type="ECO:0000313" key="1">
    <source>
        <dbReference type="EMBL" id="EGG14523.1"/>
    </source>
</evidence>